<dbReference type="PROSITE" id="PS50043">
    <property type="entry name" value="HTH_LUXR_2"/>
    <property type="match status" value="1"/>
</dbReference>
<dbReference type="InterPro" id="IPR058245">
    <property type="entry name" value="NreC/VraR/RcsB-like_REC"/>
</dbReference>
<comment type="caution">
    <text evidence="8">The sequence shown here is derived from an EMBL/GenBank/DDBJ whole genome shotgun (WGS) entry which is preliminary data.</text>
</comment>
<keyword evidence="4" id="KW-0804">Transcription</keyword>
<evidence type="ECO:0000256" key="2">
    <source>
        <dbReference type="ARBA" id="ARBA00023015"/>
    </source>
</evidence>
<dbReference type="PANTHER" id="PTHR43214">
    <property type="entry name" value="TWO-COMPONENT RESPONSE REGULATOR"/>
    <property type="match status" value="1"/>
</dbReference>
<dbReference type="EMBL" id="NFEZ01000004">
    <property type="protein sequence ID" value="PLT46091.1"/>
    <property type="molecule type" value="Genomic_DNA"/>
</dbReference>
<evidence type="ECO:0000256" key="5">
    <source>
        <dbReference type="PROSITE-ProRule" id="PRU00169"/>
    </source>
</evidence>
<dbReference type="InterPro" id="IPR011006">
    <property type="entry name" value="CheY-like_superfamily"/>
</dbReference>
<dbReference type="InterPro" id="IPR016032">
    <property type="entry name" value="Sig_transdc_resp-reg_C-effctor"/>
</dbReference>
<accession>A0A2N5N6V9</accession>
<dbReference type="SUPFAM" id="SSF52172">
    <property type="entry name" value="CheY-like"/>
    <property type="match status" value="1"/>
</dbReference>
<dbReference type="GO" id="GO:0003677">
    <property type="term" value="F:DNA binding"/>
    <property type="evidence" value="ECO:0007669"/>
    <property type="project" value="UniProtKB-KW"/>
</dbReference>
<dbReference type="InterPro" id="IPR001789">
    <property type="entry name" value="Sig_transdc_resp-reg_receiver"/>
</dbReference>
<dbReference type="GO" id="GO:0000160">
    <property type="term" value="P:phosphorelay signal transduction system"/>
    <property type="evidence" value="ECO:0007669"/>
    <property type="project" value="InterPro"/>
</dbReference>
<dbReference type="PRINTS" id="PR00038">
    <property type="entry name" value="HTHLUXR"/>
</dbReference>
<dbReference type="InterPro" id="IPR000792">
    <property type="entry name" value="Tscrpt_reg_LuxR_C"/>
</dbReference>
<evidence type="ECO:0000256" key="4">
    <source>
        <dbReference type="ARBA" id="ARBA00023163"/>
    </source>
</evidence>
<keyword evidence="1 5" id="KW-0597">Phosphoprotein</keyword>
<dbReference type="SUPFAM" id="SSF46894">
    <property type="entry name" value="C-terminal effector domain of the bipartite response regulators"/>
    <property type="match status" value="1"/>
</dbReference>
<dbReference type="PROSITE" id="PS50110">
    <property type="entry name" value="RESPONSE_REGULATORY"/>
    <property type="match status" value="1"/>
</dbReference>
<evidence type="ECO:0000313" key="9">
    <source>
        <dbReference type="Proteomes" id="UP000234789"/>
    </source>
</evidence>
<organism evidence="8 9">
    <name type="scientific">Paenibacillus pasadenensis</name>
    <dbReference type="NCBI Taxonomy" id="217090"/>
    <lineage>
        <taxon>Bacteria</taxon>
        <taxon>Bacillati</taxon>
        <taxon>Bacillota</taxon>
        <taxon>Bacilli</taxon>
        <taxon>Bacillales</taxon>
        <taxon>Paenibacillaceae</taxon>
        <taxon>Paenibacillus</taxon>
    </lineage>
</organism>
<dbReference type="CDD" id="cd17535">
    <property type="entry name" value="REC_NarL-like"/>
    <property type="match status" value="1"/>
</dbReference>
<dbReference type="Gene3D" id="3.40.50.2300">
    <property type="match status" value="1"/>
</dbReference>
<gene>
    <name evidence="8" type="ORF">B8V81_4522</name>
</gene>
<evidence type="ECO:0000256" key="3">
    <source>
        <dbReference type="ARBA" id="ARBA00023125"/>
    </source>
</evidence>
<keyword evidence="9" id="KW-1185">Reference proteome</keyword>
<feature type="domain" description="Response regulatory" evidence="7">
    <location>
        <begin position="20"/>
        <end position="136"/>
    </location>
</feature>
<reference evidence="8 9" key="1">
    <citation type="submission" date="2017-05" db="EMBL/GenBank/DDBJ databases">
        <title>Functional genome analysis of Paenibacillus pasadenensis strain R16: insights on endophytic life style and antifungal activity.</title>
        <authorList>
            <person name="Passera A."/>
            <person name="Marcolungo L."/>
            <person name="Casati P."/>
            <person name="Brasca M."/>
            <person name="Quaglino F."/>
            <person name="Delledonne M."/>
        </authorList>
    </citation>
    <scope>NUCLEOTIDE SEQUENCE [LARGE SCALE GENOMIC DNA]</scope>
    <source>
        <strain evidence="8 9">R16</strain>
    </source>
</reference>
<dbReference type="PANTHER" id="PTHR43214:SF43">
    <property type="entry name" value="TWO-COMPONENT RESPONSE REGULATOR"/>
    <property type="match status" value="1"/>
</dbReference>
<name>A0A2N5N6V9_9BACL</name>
<proteinExistence type="predicted"/>
<evidence type="ECO:0000259" key="6">
    <source>
        <dbReference type="PROSITE" id="PS50043"/>
    </source>
</evidence>
<dbReference type="CDD" id="cd06170">
    <property type="entry name" value="LuxR_C_like"/>
    <property type="match status" value="1"/>
</dbReference>
<keyword evidence="2" id="KW-0805">Transcription regulation</keyword>
<dbReference type="InterPro" id="IPR039420">
    <property type="entry name" value="WalR-like"/>
</dbReference>
<feature type="domain" description="HTH luxR-type" evidence="6">
    <location>
        <begin position="170"/>
        <end position="235"/>
    </location>
</feature>
<dbReference type="SMART" id="SM00421">
    <property type="entry name" value="HTH_LUXR"/>
    <property type="match status" value="1"/>
</dbReference>
<dbReference type="Proteomes" id="UP000234789">
    <property type="component" value="Unassembled WGS sequence"/>
</dbReference>
<dbReference type="RefSeq" id="WP_244912801.1">
    <property type="nucleotide sequence ID" value="NZ_NFEZ01000004.1"/>
</dbReference>
<dbReference type="Pfam" id="PF00196">
    <property type="entry name" value="GerE"/>
    <property type="match status" value="1"/>
</dbReference>
<evidence type="ECO:0000313" key="8">
    <source>
        <dbReference type="EMBL" id="PLT46091.1"/>
    </source>
</evidence>
<feature type="modified residue" description="4-aspartylphosphate" evidence="5">
    <location>
        <position position="71"/>
    </location>
</feature>
<dbReference type="SMART" id="SM00448">
    <property type="entry name" value="REC"/>
    <property type="match status" value="1"/>
</dbReference>
<evidence type="ECO:0000259" key="7">
    <source>
        <dbReference type="PROSITE" id="PS50110"/>
    </source>
</evidence>
<sequence>MDEAGKADEGDEGAAEAMIEVLLADDQKLMRDGLSTILGLRDDMTVTGAAADGAEALELAVRLKPQVVLMDIRMPVMDGIESARRIKQALPGTVVLMLTTFEEDDYIIEALAAGAAGFLLKDIPGERLAEAIRQAADGSYMLPSSVAGRLAARLKSAGAAAQGLIGASRARAGRLQLGAKEREVAALLAAGCANKDIAARLFMSEGTVKNYVSGLYAKLGTRDRTVAAIALGEWLAESRE</sequence>
<dbReference type="AlphaFoldDB" id="A0A2N5N6V9"/>
<evidence type="ECO:0000256" key="1">
    <source>
        <dbReference type="ARBA" id="ARBA00022553"/>
    </source>
</evidence>
<dbReference type="Pfam" id="PF00072">
    <property type="entry name" value="Response_reg"/>
    <property type="match status" value="1"/>
</dbReference>
<dbReference type="GO" id="GO:0006355">
    <property type="term" value="P:regulation of DNA-templated transcription"/>
    <property type="evidence" value="ECO:0007669"/>
    <property type="project" value="InterPro"/>
</dbReference>
<keyword evidence="3 8" id="KW-0238">DNA-binding</keyword>
<protein>
    <submittedName>
        <fullName evidence="8">DNA-binding response regulator, LuxR family</fullName>
    </submittedName>
</protein>